<evidence type="ECO:0000259" key="10">
    <source>
        <dbReference type="SMART" id="SM00701"/>
    </source>
</evidence>
<evidence type="ECO:0000256" key="7">
    <source>
        <dbReference type="PIRSR" id="PIRSR037945-1"/>
    </source>
</evidence>
<dbReference type="PANTHER" id="PTHR11022:SF75">
    <property type="entry name" value="PEPTIDOGLYCAN-RECOGNITION PROTEIN SB1-RELATED"/>
    <property type="match status" value="1"/>
</dbReference>
<dbReference type="InterPro" id="IPR017331">
    <property type="entry name" value="Peptidoglycan_recognition"/>
</dbReference>
<dbReference type="Pfam" id="PF01510">
    <property type="entry name" value="Amidase_2"/>
    <property type="match status" value="1"/>
</dbReference>
<dbReference type="GO" id="GO:0009253">
    <property type="term" value="P:peptidoglycan catabolic process"/>
    <property type="evidence" value="ECO:0007669"/>
    <property type="project" value="InterPro"/>
</dbReference>
<evidence type="ECO:0000256" key="1">
    <source>
        <dbReference type="ARBA" id="ARBA00007553"/>
    </source>
</evidence>
<evidence type="ECO:0000256" key="3">
    <source>
        <dbReference type="ARBA" id="ARBA00022729"/>
    </source>
</evidence>
<dbReference type="PANTHER" id="PTHR11022">
    <property type="entry name" value="PEPTIDOGLYCAN RECOGNITION PROTEIN"/>
    <property type="match status" value="1"/>
</dbReference>
<dbReference type="SMART" id="SM00644">
    <property type="entry name" value="Ami_2"/>
    <property type="match status" value="1"/>
</dbReference>
<dbReference type="AlphaFoldDB" id="A0A6P3XWS0"/>
<evidence type="ECO:0000256" key="4">
    <source>
        <dbReference type="ARBA" id="ARBA00022859"/>
    </source>
</evidence>
<evidence type="ECO:0000256" key="8">
    <source>
        <dbReference type="SAM" id="SignalP"/>
    </source>
</evidence>
<feature type="chain" id="PRO_5027996584" description="Peptidoglycan-recognition protein" evidence="8">
    <location>
        <begin position="26"/>
        <end position="195"/>
    </location>
</feature>
<evidence type="ECO:0000256" key="5">
    <source>
        <dbReference type="ARBA" id="ARBA00023157"/>
    </source>
</evidence>
<keyword evidence="4 6" id="KW-0391">Immunity</keyword>
<dbReference type="GO" id="GO:0008270">
    <property type="term" value="F:zinc ion binding"/>
    <property type="evidence" value="ECO:0007669"/>
    <property type="project" value="InterPro"/>
</dbReference>
<dbReference type="GO" id="GO:0008745">
    <property type="term" value="F:N-acetylmuramoyl-L-alanine amidase activity"/>
    <property type="evidence" value="ECO:0007669"/>
    <property type="project" value="InterPro"/>
</dbReference>
<feature type="domain" description="N-acetylmuramoyl-L-alanine amidase" evidence="9">
    <location>
        <begin position="41"/>
        <end position="178"/>
    </location>
</feature>
<reference evidence="12" key="1">
    <citation type="submission" date="2025-08" db="UniProtKB">
        <authorList>
            <consortium name="RefSeq"/>
        </authorList>
    </citation>
    <scope>IDENTIFICATION</scope>
</reference>
<dbReference type="CDD" id="cd06583">
    <property type="entry name" value="PGRP"/>
    <property type="match status" value="1"/>
</dbReference>
<comment type="similarity">
    <text evidence="1 6">Belongs to the N-acetylmuramoyl-L-alanine amidase 2 family.</text>
</comment>
<keyword evidence="5" id="KW-1015">Disulfide bond</keyword>
<feature type="signal peptide" evidence="8">
    <location>
        <begin position="1"/>
        <end position="25"/>
    </location>
</feature>
<evidence type="ECO:0000313" key="12">
    <source>
        <dbReference type="RefSeq" id="XP_014482419.1"/>
    </source>
</evidence>
<feature type="domain" description="Peptidoglycan recognition protein family" evidence="10">
    <location>
        <begin position="28"/>
        <end position="172"/>
    </location>
</feature>
<protein>
    <recommendedName>
        <fullName evidence="6">Peptidoglycan-recognition protein</fullName>
    </recommendedName>
</protein>
<dbReference type="Gene3D" id="3.40.80.10">
    <property type="entry name" value="Peptidoglycan recognition protein-like"/>
    <property type="match status" value="1"/>
</dbReference>
<dbReference type="FunFam" id="3.40.80.10:FF:000001">
    <property type="entry name" value="Peptidoglycan recognition protein 1"/>
    <property type="match status" value="1"/>
</dbReference>
<dbReference type="SMART" id="SM00701">
    <property type="entry name" value="PGRP"/>
    <property type="match status" value="1"/>
</dbReference>
<keyword evidence="11" id="KW-1185">Reference proteome</keyword>
<dbReference type="InterPro" id="IPR015510">
    <property type="entry name" value="PGRP"/>
</dbReference>
<dbReference type="InterPro" id="IPR006619">
    <property type="entry name" value="PGRP_domain_met/bac"/>
</dbReference>
<dbReference type="InterPro" id="IPR036505">
    <property type="entry name" value="Amidase/PGRP_sf"/>
</dbReference>
<evidence type="ECO:0000256" key="2">
    <source>
        <dbReference type="ARBA" id="ARBA00022588"/>
    </source>
</evidence>
<dbReference type="GO" id="GO:0045087">
    <property type="term" value="P:innate immune response"/>
    <property type="evidence" value="ECO:0007669"/>
    <property type="project" value="UniProtKB-KW"/>
</dbReference>
<dbReference type="RefSeq" id="XP_014482419.1">
    <property type="nucleotide sequence ID" value="XM_014626933.1"/>
</dbReference>
<dbReference type="KEGG" id="dqu:106748433"/>
<dbReference type="OrthoDB" id="10001926at2759"/>
<dbReference type="PIRSF" id="PIRSF037945">
    <property type="entry name" value="PGRPs"/>
    <property type="match status" value="1"/>
</dbReference>
<dbReference type="Proteomes" id="UP000515204">
    <property type="component" value="Unplaced"/>
</dbReference>
<organism evidence="11 12">
    <name type="scientific">Dinoponera quadriceps</name>
    <name type="common">South American ant</name>
    <dbReference type="NCBI Taxonomy" id="609295"/>
    <lineage>
        <taxon>Eukaryota</taxon>
        <taxon>Metazoa</taxon>
        <taxon>Ecdysozoa</taxon>
        <taxon>Arthropoda</taxon>
        <taxon>Hexapoda</taxon>
        <taxon>Insecta</taxon>
        <taxon>Pterygota</taxon>
        <taxon>Neoptera</taxon>
        <taxon>Endopterygota</taxon>
        <taxon>Hymenoptera</taxon>
        <taxon>Apocrita</taxon>
        <taxon>Aculeata</taxon>
        <taxon>Formicoidea</taxon>
        <taxon>Formicidae</taxon>
        <taxon>Ponerinae</taxon>
        <taxon>Ponerini</taxon>
        <taxon>Dinoponera</taxon>
    </lineage>
</organism>
<dbReference type="SUPFAM" id="SSF55846">
    <property type="entry name" value="N-acetylmuramoyl-L-alanine amidase-like"/>
    <property type="match status" value="1"/>
</dbReference>
<gene>
    <name evidence="12" type="primary">LOC106748433</name>
</gene>
<keyword evidence="3 8" id="KW-0732">Signal</keyword>
<dbReference type="GeneID" id="106748433"/>
<accession>A0A6P3XWS0</accession>
<dbReference type="InterPro" id="IPR002502">
    <property type="entry name" value="Amidase_domain"/>
</dbReference>
<evidence type="ECO:0000313" key="11">
    <source>
        <dbReference type="Proteomes" id="UP000515204"/>
    </source>
</evidence>
<sequence>MYITSAAVVTIAAVYLTLLIPETKAATPQIISRAQWGARAAKRRSPNLTMHPAPYVVLHHSTGANCDTQAICQLRIRGFQNYHMNSKGWADIGYNFIVGEDGNIYEGRGWGKQGAHSKPFNNKSIGICVIGDYTNRTPNTAAVQAVQRLIDHGVSIGEIKNDYKLLGHRQTWQTACPGNSLYTMMQSWPHWAPAA</sequence>
<keyword evidence="2 6" id="KW-0399">Innate immunity</keyword>
<dbReference type="GO" id="GO:0042834">
    <property type="term" value="F:peptidoglycan binding"/>
    <property type="evidence" value="ECO:0007669"/>
    <property type="project" value="InterPro"/>
</dbReference>
<dbReference type="CTD" id="732851"/>
<feature type="disulfide bond" evidence="7">
    <location>
        <begin position="66"/>
        <end position="72"/>
    </location>
</feature>
<name>A0A6P3XWS0_DINQU</name>
<proteinExistence type="inferred from homology"/>
<evidence type="ECO:0000256" key="6">
    <source>
        <dbReference type="PIRNR" id="PIRNR037945"/>
    </source>
</evidence>
<evidence type="ECO:0000259" key="9">
    <source>
        <dbReference type="SMART" id="SM00644"/>
    </source>
</evidence>